<dbReference type="SMART" id="SM00448">
    <property type="entry name" value="REC"/>
    <property type="match status" value="1"/>
</dbReference>
<evidence type="ECO:0000256" key="5">
    <source>
        <dbReference type="PROSITE-ProRule" id="PRU01091"/>
    </source>
</evidence>
<dbReference type="PANTHER" id="PTHR48111">
    <property type="entry name" value="REGULATOR OF RPOS"/>
    <property type="match status" value="1"/>
</dbReference>
<dbReference type="CDD" id="cd17574">
    <property type="entry name" value="REC_OmpR"/>
    <property type="match status" value="1"/>
</dbReference>
<reference evidence="8 9" key="1">
    <citation type="submission" date="2012-02" db="EMBL/GenBank/DDBJ databases">
        <title>Improved High-Quality Draft genome of Joostella marina DSM 19592.</title>
        <authorList>
            <consortium name="US DOE Joint Genome Institute (JGI-PGF)"/>
            <person name="Lucas S."/>
            <person name="Copeland A."/>
            <person name="Lapidus A."/>
            <person name="Bruce D."/>
            <person name="Goodwin L."/>
            <person name="Pitluck S."/>
            <person name="Peters L."/>
            <person name="Chertkov O."/>
            <person name="Ovchinnikova G."/>
            <person name="Kyrpides N."/>
            <person name="Mavromatis K."/>
            <person name="Detter J.C."/>
            <person name="Han C."/>
            <person name="Land M."/>
            <person name="Hauser L."/>
            <person name="Markowitz V."/>
            <person name="Cheng J.-F."/>
            <person name="Hugenholtz P."/>
            <person name="Woyke T."/>
            <person name="Wu D."/>
            <person name="Tindall B."/>
            <person name="Brambilla E."/>
            <person name="Klenk H.-P."/>
            <person name="Eisen J.A."/>
        </authorList>
    </citation>
    <scope>NUCLEOTIDE SEQUENCE [LARGE SCALE GENOMIC DNA]</scope>
    <source>
        <strain evidence="8 9">DSM 19592</strain>
    </source>
</reference>
<dbReference type="GO" id="GO:0032993">
    <property type="term" value="C:protein-DNA complex"/>
    <property type="evidence" value="ECO:0007669"/>
    <property type="project" value="TreeGrafter"/>
</dbReference>
<protein>
    <submittedName>
        <fullName evidence="8">Response regulator with CheY-like receiver domain and winged-helix DNA-binding domain</fullName>
    </submittedName>
</protein>
<keyword evidence="3 5" id="KW-0238">DNA-binding</keyword>
<keyword evidence="9" id="KW-1185">Reference proteome</keyword>
<feature type="domain" description="OmpR/PhoB-type" evidence="7">
    <location>
        <begin position="128"/>
        <end position="225"/>
    </location>
</feature>
<name>I3C2Y6_9FLAO</name>
<accession>I3C2Y6</accession>
<dbReference type="PROSITE" id="PS50110">
    <property type="entry name" value="RESPONSE_REGULATORY"/>
    <property type="match status" value="1"/>
</dbReference>
<dbReference type="Gene3D" id="3.40.50.2300">
    <property type="match status" value="1"/>
</dbReference>
<dbReference type="GO" id="GO:0000156">
    <property type="term" value="F:phosphorelay response regulator activity"/>
    <property type="evidence" value="ECO:0007669"/>
    <property type="project" value="TreeGrafter"/>
</dbReference>
<dbReference type="OrthoDB" id="9790442at2"/>
<proteinExistence type="predicted"/>
<dbReference type="STRING" id="926559.JoomaDRAFT_0957"/>
<dbReference type="InterPro" id="IPR001867">
    <property type="entry name" value="OmpR/PhoB-type_DNA-bd"/>
</dbReference>
<organism evidence="8 9">
    <name type="scientific">Galbibacter orientalis DSM 19592</name>
    <dbReference type="NCBI Taxonomy" id="926559"/>
    <lineage>
        <taxon>Bacteria</taxon>
        <taxon>Pseudomonadati</taxon>
        <taxon>Bacteroidota</taxon>
        <taxon>Flavobacteriia</taxon>
        <taxon>Flavobacteriales</taxon>
        <taxon>Flavobacteriaceae</taxon>
        <taxon>Galbibacter</taxon>
    </lineage>
</organism>
<dbReference type="PANTHER" id="PTHR48111:SF40">
    <property type="entry name" value="PHOSPHATE REGULON TRANSCRIPTIONAL REGULATORY PROTEIN PHOB"/>
    <property type="match status" value="1"/>
</dbReference>
<evidence type="ECO:0000313" key="9">
    <source>
        <dbReference type="Proteomes" id="UP000004690"/>
    </source>
</evidence>
<dbReference type="InterPro" id="IPR016032">
    <property type="entry name" value="Sig_transdc_resp-reg_C-effctor"/>
</dbReference>
<keyword evidence="1 4" id="KW-0597">Phosphoprotein</keyword>
<dbReference type="Pfam" id="PF00072">
    <property type="entry name" value="Response_reg"/>
    <property type="match status" value="1"/>
</dbReference>
<dbReference type="InterPro" id="IPR036388">
    <property type="entry name" value="WH-like_DNA-bd_sf"/>
</dbReference>
<evidence type="ECO:0000256" key="2">
    <source>
        <dbReference type="ARBA" id="ARBA00023012"/>
    </source>
</evidence>
<dbReference type="HOGENOM" id="CLU_000445_30_3_10"/>
<evidence type="ECO:0000259" key="6">
    <source>
        <dbReference type="PROSITE" id="PS50110"/>
    </source>
</evidence>
<dbReference type="InterPro" id="IPR001789">
    <property type="entry name" value="Sig_transdc_resp-reg_receiver"/>
</dbReference>
<feature type="DNA-binding region" description="OmpR/PhoB-type" evidence="5">
    <location>
        <begin position="128"/>
        <end position="225"/>
    </location>
</feature>
<feature type="modified residue" description="4-aspartylphosphate" evidence="4">
    <location>
        <position position="52"/>
    </location>
</feature>
<dbReference type="SMART" id="SM00862">
    <property type="entry name" value="Trans_reg_C"/>
    <property type="match status" value="1"/>
</dbReference>
<keyword evidence="2" id="KW-0902">Two-component regulatory system</keyword>
<dbReference type="Pfam" id="PF00486">
    <property type="entry name" value="Trans_reg_C"/>
    <property type="match status" value="1"/>
</dbReference>
<dbReference type="GO" id="GO:0005829">
    <property type="term" value="C:cytosol"/>
    <property type="evidence" value="ECO:0007669"/>
    <property type="project" value="TreeGrafter"/>
</dbReference>
<dbReference type="eggNOG" id="COG0745">
    <property type="taxonomic scope" value="Bacteria"/>
</dbReference>
<dbReference type="AlphaFoldDB" id="I3C2Y6"/>
<dbReference type="GO" id="GO:0006355">
    <property type="term" value="P:regulation of DNA-templated transcription"/>
    <property type="evidence" value="ECO:0007669"/>
    <property type="project" value="InterPro"/>
</dbReference>
<dbReference type="EMBL" id="JH651379">
    <property type="protein sequence ID" value="EIJ37979.1"/>
    <property type="molecule type" value="Genomic_DNA"/>
</dbReference>
<evidence type="ECO:0000259" key="7">
    <source>
        <dbReference type="PROSITE" id="PS51755"/>
    </source>
</evidence>
<dbReference type="RefSeq" id="WP_008611058.1">
    <property type="nucleotide sequence ID" value="NZ_JH651379.1"/>
</dbReference>
<dbReference type="Proteomes" id="UP000004690">
    <property type="component" value="Unassembled WGS sequence"/>
</dbReference>
<dbReference type="CDD" id="cd00383">
    <property type="entry name" value="trans_reg_C"/>
    <property type="match status" value="1"/>
</dbReference>
<feature type="domain" description="Response regulatory" evidence="6">
    <location>
        <begin position="3"/>
        <end position="117"/>
    </location>
</feature>
<evidence type="ECO:0000256" key="1">
    <source>
        <dbReference type="ARBA" id="ARBA00022553"/>
    </source>
</evidence>
<dbReference type="InterPro" id="IPR039420">
    <property type="entry name" value="WalR-like"/>
</dbReference>
<dbReference type="Gene3D" id="1.10.10.10">
    <property type="entry name" value="Winged helix-like DNA-binding domain superfamily/Winged helix DNA-binding domain"/>
    <property type="match status" value="1"/>
</dbReference>
<dbReference type="GO" id="GO:0000976">
    <property type="term" value="F:transcription cis-regulatory region binding"/>
    <property type="evidence" value="ECO:0007669"/>
    <property type="project" value="TreeGrafter"/>
</dbReference>
<dbReference type="SUPFAM" id="SSF46894">
    <property type="entry name" value="C-terminal effector domain of the bipartite response regulators"/>
    <property type="match status" value="1"/>
</dbReference>
<dbReference type="SUPFAM" id="SSF52172">
    <property type="entry name" value="CheY-like"/>
    <property type="match status" value="1"/>
</dbReference>
<evidence type="ECO:0000313" key="8">
    <source>
        <dbReference type="EMBL" id="EIJ37979.1"/>
    </source>
</evidence>
<dbReference type="PROSITE" id="PS51755">
    <property type="entry name" value="OMPR_PHOB"/>
    <property type="match status" value="1"/>
</dbReference>
<evidence type="ECO:0000256" key="3">
    <source>
        <dbReference type="ARBA" id="ARBA00023125"/>
    </source>
</evidence>
<dbReference type="InterPro" id="IPR011006">
    <property type="entry name" value="CheY-like_superfamily"/>
</dbReference>
<evidence type="ECO:0000256" key="4">
    <source>
        <dbReference type="PROSITE-ProRule" id="PRU00169"/>
    </source>
</evidence>
<gene>
    <name evidence="8" type="ORF">JoomaDRAFT_0957</name>
</gene>
<sequence>MIKILIVEDDLDLGDLLKQYLELNKFDVQRVFNGIEAREILKEQSFNILILDVMMPKEDGFTLAQKLQIKYPDLPFLFVTARKMKEDILTGLKLGADDYITKPFDADELILRIQNILKRKPLVKENKSETYSIGKFIFEPKNLLLKTSYSEKYLTEKEAQLLEYLYKNKDCVIRREDILNHLWEETDFFSGRSLDVFISRLRKYLSEDKSIQIESLRSVGYRFIIT</sequence>